<dbReference type="InterPro" id="IPR014311">
    <property type="entry name" value="Guanine_deaminase"/>
</dbReference>
<proteinExistence type="inferred from homology"/>
<dbReference type="EC" id="3.5.4.3" evidence="3 7"/>
<evidence type="ECO:0000256" key="2">
    <source>
        <dbReference type="ARBA" id="ARBA00006745"/>
    </source>
</evidence>
<dbReference type="PANTHER" id="PTHR11271">
    <property type="entry name" value="GUANINE DEAMINASE"/>
    <property type="match status" value="1"/>
</dbReference>
<feature type="domain" description="Amidohydrolase-related" evidence="9">
    <location>
        <begin position="45"/>
        <end position="404"/>
    </location>
</feature>
<evidence type="ECO:0000256" key="4">
    <source>
        <dbReference type="ARBA" id="ARBA00022723"/>
    </source>
</evidence>
<comment type="caution">
    <text evidence="10">The sequence shown here is derived from an EMBL/GenBank/DDBJ whole genome shotgun (WGS) entry which is preliminary data.</text>
</comment>
<dbReference type="Gene3D" id="2.30.40.10">
    <property type="entry name" value="Urease, subunit C, domain 1"/>
    <property type="match status" value="1"/>
</dbReference>
<evidence type="ECO:0000256" key="8">
    <source>
        <dbReference type="RuleBase" id="RU366009"/>
    </source>
</evidence>
<evidence type="ECO:0000259" key="9">
    <source>
        <dbReference type="Pfam" id="PF01979"/>
    </source>
</evidence>
<sequence>DAYQYIKDGLLVVENGHVKAVGGYKSVVKTLSPRVKIHHYPNHLITPGFIDTHIHYPQVDIVGSYGRQLMDWLNDYTFPAELAFKDKKVCAETARFFIKELLRNGTTTALVFGTVHEHSADALFEAADKRNMRLIGGKVLMDRGAPKGLLDGKDLGRAATTRLIKKWHGKGRLGYAITPRFAPTSTPEQLAMAGALKAKHPDVHVHTHMSENKDEIKYVAELFPATKDYLDVYERHGLVGDKTVLAHGVHLNADMCKRISASGATVSLCPTSNMFIGSGLFNLAQLRRHNVRHALGTDIGGGTRFSLLETMNAAYSVCQLRDLSLSAMDAFYMATLGGARALGLDTYIGNFAVGKEADFVIMDLRATPLIARRLKNIKRMRALLFAIMIMGDDRMIAQTFVMGKKAHSKKG</sequence>
<comment type="pathway">
    <text evidence="1 8">Purine metabolism; guanine degradation; xanthine from guanine: step 1/1.</text>
</comment>
<dbReference type="UniPathway" id="UPA00603">
    <property type="reaction ID" value="UER00660"/>
</dbReference>
<evidence type="ECO:0000256" key="3">
    <source>
        <dbReference type="ARBA" id="ARBA00012781"/>
    </source>
</evidence>
<dbReference type="PANTHER" id="PTHR11271:SF6">
    <property type="entry name" value="GUANINE DEAMINASE"/>
    <property type="match status" value="1"/>
</dbReference>
<reference evidence="10" key="1">
    <citation type="journal article" date="2020" name="mSystems">
        <title>Genome- and Community-Level Interaction Insights into Carbon Utilization and Element Cycling Functions of Hydrothermarchaeota in Hydrothermal Sediment.</title>
        <authorList>
            <person name="Zhou Z."/>
            <person name="Liu Y."/>
            <person name="Xu W."/>
            <person name="Pan J."/>
            <person name="Luo Z.H."/>
            <person name="Li M."/>
        </authorList>
    </citation>
    <scope>NUCLEOTIDE SEQUENCE [LARGE SCALE GENOMIC DNA]</scope>
    <source>
        <strain evidence="10">HyVt-489</strain>
    </source>
</reference>
<dbReference type="FunFam" id="3.20.20.140:FF:000022">
    <property type="entry name" value="Guanine deaminase"/>
    <property type="match status" value="1"/>
</dbReference>
<evidence type="ECO:0000256" key="1">
    <source>
        <dbReference type="ARBA" id="ARBA00004984"/>
    </source>
</evidence>
<gene>
    <name evidence="10" type="primary">guaD</name>
    <name evidence="10" type="ORF">ENJ46_02240</name>
</gene>
<evidence type="ECO:0000256" key="6">
    <source>
        <dbReference type="ARBA" id="ARBA00022833"/>
    </source>
</evidence>
<dbReference type="NCBIfam" id="TIGR02967">
    <property type="entry name" value="guan_deamin"/>
    <property type="match status" value="1"/>
</dbReference>
<name>A0A7C3GKR5_9PROT</name>
<dbReference type="InterPro" id="IPR006680">
    <property type="entry name" value="Amidohydro-rel"/>
</dbReference>
<feature type="non-terminal residue" evidence="10">
    <location>
        <position position="1"/>
    </location>
</feature>
<keyword evidence="6 8" id="KW-0862">Zinc</keyword>
<dbReference type="AlphaFoldDB" id="A0A7C3GKR5"/>
<dbReference type="NCBIfam" id="NF006679">
    <property type="entry name" value="PRK09228.1"/>
    <property type="match status" value="1"/>
</dbReference>
<dbReference type="EMBL" id="DRMN01000150">
    <property type="protein sequence ID" value="HFB54717.1"/>
    <property type="molecule type" value="Genomic_DNA"/>
</dbReference>
<comment type="similarity">
    <text evidence="2 8">Belongs to the metallo-dependent hydrolases superfamily. ATZ/TRZ family.</text>
</comment>
<protein>
    <recommendedName>
        <fullName evidence="3 7">Guanine deaminase</fullName>
        <shortName evidence="8">Guanase</shortName>
        <ecNumber evidence="3 7">3.5.4.3</ecNumber>
    </recommendedName>
    <alternativeName>
        <fullName evidence="8">Guanine aminohydrolase</fullName>
    </alternativeName>
</protein>
<dbReference type="GO" id="GO:0005829">
    <property type="term" value="C:cytosol"/>
    <property type="evidence" value="ECO:0007669"/>
    <property type="project" value="TreeGrafter"/>
</dbReference>
<evidence type="ECO:0000256" key="7">
    <source>
        <dbReference type="NCBIfam" id="TIGR02967"/>
    </source>
</evidence>
<organism evidence="10">
    <name type="scientific">Hellea balneolensis</name>
    <dbReference type="NCBI Taxonomy" id="287478"/>
    <lineage>
        <taxon>Bacteria</taxon>
        <taxon>Pseudomonadati</taxon>
        <taxon>Pseudomonadota</taxon>
        <taxon>Alphaproteobacteria</taxon>
        <taxon>Maricaulales</taxon>
        <taxon>Robiginitomaculaceae</taxon>
        <taxon>Hellea</taxon>
    </lineage>
</organism>
<dbReference type="Proteomes" id="UP000886042">
    <property type="component" value="Unassembled WGS sequence"/>
</dbReference>
<comment type="catalytic activity">
    <reaction evidence="8">
        <text>guanine + H2O + H(+) = xanthine + NH4(+)</text>
        <dbReference type="Rhea" id="RHEA:14665"/>
        <dbReference type="ChEBI" id="CHEBI:15377"/>
        <dbReference type="ChEBI" id="CHEBI:15378"/>
        <dbReference type="ChEBI" id="CHEBI:16235"/>
        <dbReference type="ChEBI" id="CHEBI:17712"/>
        <dbReference type="ChEBI" id="CHEBI:28938"/>
        <dbReference type="EC" id="3.5.4.3"/>
    </reaction>
</comment>
<dbReference type="InterPro" id="IPR051607">
    <property type="entry name" value="Metallo-dep_hydrolases"/>
</dbReference>
<dbReference type="GO" id="GO:0006147">
    <property type="term" value="P:guanine catabolic process"/>
    <property type="evidence" value="ECO:0007669"/>
    <property type="project" value="UniProtKB-UniRule"/>
</dbReference>
<evidence type="ECO:0000313" key="10">
    <source>
        <dbReference type="EMBL" id="HFB54717.1"/>
    </source>
</evidence>
<dbReference type="Pfam" id="PF01979">
    <property type="entry name" value="Amidohydro_1"/>
    <property type="match status" value="1"/>
</dbReference>
<dbReference type="Gene3D" id="3.20.20.140">
    <property type="entry name" value="Metal-dependent hydrolases"/>
    <property type="match status" value="1"/>
</dbReference>
<dbReference type="GO" id="GO:0008892">
    <property type="term" value="F:guanine deaminase activity"/>
    <property type="evidence" value="ECO:0007669"/>
    <property type="project" value="UniProtKB-UniRule"/>
</dbReference>
<keyword evidence="5 8" id="KW-0378">Hydrolase</keyword>
<dbReference type="GO" id="GO:0008270">
    <property type="term" value="F:zinc ion binding"/>
    <property type="evidence" value="ECO:0007669"/>
    <property type="project" value="UniProtKB-UniRule"/>
</dbReference>
<comment type="cofactor">
    <cofactor evidence="8">
        <name>Zn(2+)</name>
        <dbReference type="ChEBI" id="CHEBI:29105"/>
    </cofactor>
    <text evidence="8">Binds 1 zinc ion per subunit.</text>
</comment>
<dbReference type="SUPFAM" id="SSF51556">
    <property type="entry name" value="Metallo-dependent hydrolases"/>
    <property type="match status" value="1"/>
</dbReference>
<evidence type="ECO:0000256" key="5">
    <source>
        <dbReference type="ARBA" id="ARBA00022801"/>
    </source>
</evidence>
<dbReference type="SUPFAM" id="SSF51338">
    <property type="entry name" value="Composite domain of metallo-dependent hydrolases"/>
    <property type="match status" value="1"/>
</dbReference>
<accession>A0A7C3GKR5</accession>
<dbReference type="InterPro" id="IPR032466">
    <property type="entry name" value="Metal_Hydrolase"/>
</dbReference>
<dbReference type="InterPro" id="IPR011059">
    <property type="entry name" value="Metal-dep_hydrolase_composite"/>
</dbReference>
<keyword evidence="4 8" id="KW-0479">Metal-binding</keyword>
<comment type="function">
    <text evidence="8">Catalyzes the hydrolytic deamination of guanine, producing xanthine and ammonia.</text>
</comment>